<keyword evidence="3 6" id="KW-0812">Transmembrane</keyword>
<name>A0A1H5ZC74_9PSEU</name>
<dbReference type="GO" id="GO:0022857">
    <property type="term" value="F:transmembrane transporter activity"/>
    <property type="evidence" value="ECO:0007669"/>
    <property type="project" value="InterPro"/>
</dbReference>
<dbReference type="SMR" id="A0A1H5ZC74"/>
<reference evidence="9 10" key="2">
    <citation type="submission" date="2016-10" db="EMBL/GenBank/DDBJ databases">
        <authorList>
            <person name="Varghese N."/>
            <person name="Submissions S."/>
        </authorList>
    </citation>
    <scope>NUCLEOTIDE SEQUENCE [LARGE SCALE GENOMIC DNA]</scope>
    <source>
        <strain evidence="10">ATCC 20501</strain>
        <strain evidence="8 9">CGMCC 4.3529</strain>
    </source>
</reference>
<evidence type="ECO:0000313" key="8">
    <source>
        <dbReference type="EMBL" id="SFF17096.1"/>
    </source>
</evidence>
<evidence type="ECO:0000313" key="7">
    <source>
        <dbReference type="EMBL" id="SEG33998.1"/>
    </source>
</evidence>
<dbReference type="SUPFAM" id="SSF103473">
    <property type="entry name" value="MFS general substrate transporter"/>
    <property type="match status" value="1"/>
</dbReference>
<dbReference type="GO" id="GO:0005886">
    <property type="term" value="C:plasma membrane"/>
    <property type="evidence" value="ECO:0007669"/>
    <property type="project" value="UniProtKB-SubCell"/>
</dbReference>
<feature type="transmembrane region" description="Helical" evidence="6">
    <location>
        <begin position="349"/>
        <end position="367"/>
    </location>
</feature>
<reference evidence="7" key="1">
    <citation type="submission" date="2016-10" db="EMBL/GenBank/DDBJ databases">
        <authorList>
            <person name="de Groot N.N."/>
        </authorList>
    </citation>
    <scope>NUCLEOTIDE SEQUENCE [LARGE SCALE GENOMIC DNA]</scope>
    <source>
        <strain evidence="7">ATCC 20501</strain>
    </source>
</reference>
<dbReference type="EMBL" id="FOME01000021">
    <property type="protein sequence ID" value="SFF17096.1"/>
    <property type="molecule type" value="Genomic_DNA"/>
</dbReference>
<evidence type="ECO:0000256" key="6">
    <source>
        <dbReference type="SAM" id="Phobius"/>
    </source>
</evidence>
<feature type="transmembrane region" description="Helical" evidence="6">
    <location>
        <begin position="47"/>
        <end position="72"/>
    </location>
</feature>
<protein>
    <submittedName>
        <fullName evidence="7">Predicted arabinose efflux permease, MFS family</fullName>
    </submittedName>
</protein>
<dbReference type="CDD" id="cd06173">
    <property type="entry name" value="MFS_MefA_like"/>
    <property type="match status" value="1"/>
</dbReference>
<feature type="transmembrane region" description="Helical" evidence="6">
    <location>
        <begin position="283"/>
        <end position="301"/>
    </location>
</feature>
<dbReference type="Proteomes" id="UP000199690">
    <property type="component" value="Unassembled WGS sequence"/>
</dbReference>
<evidence type="ECO:0000256" key="2">
    <source>
        <dbReference type="ARBA" id="ARBA00022475"/>
    </source>
</evidence>
<keyword evidence="9" id="KW-1185">Reference proteome</keyword>
<keyword evidence="5 6" id="KW-0472">Membrane</keyword>
<evidence type="ECO:0000256" key="5">
    <source>
        <dbReference type="ARBA" id="ARBA00023136"/>
    </source>
</evidence>
<dbReference type="InterPro" id="IPR011701">
    <property type="entry name" value="MFS"/>
</dbReference>
<feature type="transmembrane region" description="Helical" evidence="6">
    <location>
        <begin position="307"/>
        <end position="328"/>
    </location>
</feature>
<accession>A0A1I2GK51</accession>
<feature type="transmembrane region" description="Helical" evidence="6">
    <location>
        <begin position="164"/>
        <end position="189"/>
    </location>
</feature>
<keyword evidence="4 6" id="KW-1133">Transmembrane helix</keyword>
<comment type="subcellular location">
    <subcellularLocation>
        <location evidence="1">Cell membrane</location>
        <topology evidence="1">Multi-pass membrane protein</topology>
    </subcellularLocation>
</comment>
<sequence length="407" mass="41221">MSSTGLSRPLAHRAFRRLAGGRTAAEFGNAVAPVAIAFAVLDLTGSVVDIGIVVGARSLANVALLLLGGVLADRLPRSAILQGAQFGAAASQALVAASVLFGFASIPLLVLLGAGNGAAAALSLPAAASLTPRTVPAHLLTQANALLRLGVNGGRITGVSVGGALAATSGSGAALVGNAVAFAVAALFFRGVRLPHVALPGRARPLAEIREGWREFRSRRWVWVVVAQCMVVNAVTAGALTVIGPVIADQTFGRAAWGLALGAQTAGAFAGGIVAARWQPKRALGFGVAVGMLEVLPLIVLSQRPSVLLLLPAMFVTGFALEQFAVAWEVSLQQNVPEDKLARVYSYDMLGSFIALPVGEVAAGPLAEGIGTAPVLLGGAAAVLVATVLALAVEDVRTLTRRTTAPS</sequence>
<dbReference type="RefSeq" id="WP_093358352.1">
    <property type="nucleotide sequence ID" value="NZ_FNVB01000003.1"/>
</dbReference>
<feature type="transmembrane region" description="Helical" evidence="6">
    <location>
        <begin position="21"/>
        <end position="41"/>
    </location>
</feature>
<accession>A0A1H5ZC74</accession>
<proteinExistence type="predicted"/>
<feature type="transmembrane region" description="Helical" evidence="6">
    <location>
        <begin position="255"/>
        <end position="276"/>
    </location>
</feature>
<dbReference type="EMBL" id="FNVB01000003">
    <property type="protein sequence ID" value="SEG33998.1"/>
    <property type="molecule type" value="Genomic_DNA"/>
</dbReference>
<dbReference type="Proteomes" id="UP000236729">
    <property type="component" value="Unassembled WGS sequence"/>
</dbReference>
<dbReference type="PANTHER" id="PTHR23513:SF11">
    <property type="entry name" value="STAPHYLOFERRIN A TRANSPORTER"/>
    <property type="match status" value="1"/>
</dbReference>
<gene>
    <name evidence="7" type="ORF">SAMN02982929_01762</name>
    <name evidence="8" type="ORF">SAMN05216506_12121</name>
</gene>
<dbReference type="InterPro" id="IPR036259">
    <property type="entry name" value="MFS_trans_sf"/>
</dbReference>
<evidence type="ECO:0000256" key="1">
    <source>
        <dbReference type="ARBA" id="ARBA00004651"/>
    </source>
</evidence>
<feature type="transmembrane region" description="Helical" evidence="6">
    <location>
        <begin position="373"/>
        <end position="393"/>
    </location>
</feature>
<organism evidence="7 10">
    <name type="scientific">Saccharopolyspora kobensis</name>
    <dbReference type="NCBI Taxonomy" id="146035"/>
    <lineage>
        <taxon>Bacteria</taxon>
        <taxon>Bacillati</taxon>
        <taxon>Actinomycetota</taxon>
        <taxon>Actinomycetes</taxon>
        <taxon>Pseudonocardiales</taxon>
        <taxon>Pseudonocardiaceae</taxon>
        <taxon>Saccharopolyspora</taxon>
    </lineage>
</organism>
<evidence type="ECO:0000256" key="4">
    <source>
        <dbReference type="ARBA" id="ARBA00022989"/>
    </source>
</evidence>
<feature type="transmembrane region" description="Helical" evidence="6">
    <location>
        <begin position="221"/>
        <end position="243"/>
    </location>
</feature>
<dbReference type="AlphaFoldDB" id="A0A1H5ZC74"/>
<evidence type="ECO:0000256" key="3">
    <source>
        <dbReference type="ARBA" id="ARBA00022692"/>
    </source>
</evidence>
<dbReference type="PANTHER" id="PTHR23513">
    <property type="entry name" value="INTEGRAL MEMBRANE EFFLUX PROTEIN-RELATED"/>
    <property type="match status" value="1"/>
</dbReference>
<feature type="transmembrane region" description="Helical" evidence="6">
    <location>
        <begin position="93"/>
        <end position="114"/>
    </location>
</feature>
<dbReference type="Pfam" id="PF07690">
    <property type="entry name" value="MFS_1"/>
    <property type="match status" value="1"/>
</dbReference>
<evidence type="ECO:0000313" key="10">
    <source>
        <dbReference type="Proteomes" id="UP000236729"/>
    </source>
</evidence>
<dbReference type="Gene3D" id="1.20.1250.20">
    <property type="entry name" value="MFS general substrate transporter like domains"/>
    <property type="match status" value="1"/>
</dbReference>
<keyword evidence="2" id="KW-1003">Cell membrane</keyword>
<evidence type="ECO:0000313" key="9">
    <source>
        <dbReference type="Proteomes" id="UP000199690"/>
    </source>
</evidence>